<dbReference type="GO" id="GO:0015648">
    <property type="term" value="F:lipid-linked peptidoglycan transporter activity"/>
    <property type="evidence" value="ECO:0007669"/>
    <property type="project" value="TreeGrafter"/>
</dbReference>
<keyword evidence="5" id="KW-0133">Cell shape</keyword>
<feature type="transmembrane region" description="Helical" evidence="17">
    <location>
        <begin position="177"/>
        <end position="192"/>
    </location>
</feature>
<evidence type="ECO:0000313" key="19">
    <source>
        <dbReference type="Proteomes" id="UP000256388"/>
    </source>
</evidence>
<keyword evidence="7 17" id="KW-1133">Transmembrane helix</keyword>
<organism evidence="18 19">
    <name type="scientific">Pelolinea submarina</name>
    <dbReference type="NCBI Taxonomy" id="913107"/>
    <lineage>
        <taxon>Bacteria</taxon>
        <taxon>Bacillati</taxon>
        <taxon>Chloroflexota</taxon>
        <taxon>Anaerolineae</taxon>
        <taxon>Anaerolineales</taxon>
        <taxon>Anaerolineaceae</taxon>
        <taxon>Pelolinea</taxon>
    </lineage>
</organism>
<evidence type="ECO:0000256" key="10">
    <source>
        <dbReference type="ARBA" id="ARBA00033270"/>
    </source>
</evidence>
<proteinExistence type="inferred from homology"/>
<dbReference type="GO" id="GO:0051301">
    <property type="term" value="P:cell division"/>
    <property type="evidence" value="ECO:0007669"/>
    <property type="project" value="UniProtKB-KW"/>
</dbReference>
<evidence type="ECO:0000256" key="17">
    <source>
        <dbReference type="SAM" id="Phobius"/>
    </source>
</evidence>
<sequence length="413" mass="45321">MSGKSVAVKQQRNRKPLYVGLDVPMFFTIVALLSFGLLMLYSASWQYSVSVMGEKSSFMLERQVRFLLLGGVVAIFAFYFDYHRIKKFVVPMMIFTLILLLMVIFYVEEVRLGAKRGLLSGSVQPSELAKLVTIIYLAFWLHSKQDYIKDMKFGIIPMAFILGTSAALILIQPDLSAAITIIIIGGTMFYLGGGEIRQIIPAIIISVLAGALLLVFYDTGKERIATFIAGIEDPSTASYHLTRSFEAIVRGGLFGVGIGRANTKFTGLPVAPTDSIFSVIVEETGILGATMVILLFVIFLWRGLTIAKNAPDMLGRLLASGITVWIFLEAFINMSVLVNLLPFAGNALPFISYGGSNLTMVLAGVGIVLNVGRVTAIQNNEEEGKTLNAVVNLRRNDGWRSVPRNRRPSSARK</sequence>
<dbReference type="RefSeq" id="WP_158675019.1">
    <property type="nucleotide sequence ID" value="NZ_AP018437.1"/>
</dbReference>
<protein>
    <recommendedName>
        <fullName evidence="12">Probable peptidoglycan glycosyltransferase FtsW</fullName>
        <ecNumber evidence="14">2.4.99.28</ecNumber>
    </recommendedName>
    <alternativeName>
        <fullName evidence="13">Cell division protein FtsW</fullName>
    </alternativeName>
    <alternativeName>
        <fullName evidence="10">Cell wall polymerase</fullName>
    </alternativeName>
    <alternativeName>
        <fullName evidence="9">Peptidoglycan polymerase</fullName>
    </alternativeName>
</protein>
<dbReference type="EC" id="2.4.99.28" evidence="14"/>
<accession>A0A347ZS27</accession>
<comment type="catalytic activity">
    <reaction evidence="15">
        <text>[GlcNAc-(1-&gt;4)-Mur2Ac(oyl-L-Ala-gamma-D-Glu-L-Lys-D-Ala-D-Ala)](n)-di-trans,octa-cis-undecaprenyl diphosphate + beta-D-GlcNAc-(1-&gt;4)-Mur2Ac(oyl-L-Ala-gamma-D-Glu-L-Lys-D-Ala-D-Ala)-di-trans,octa-cis-undecaprenyl diphosphate = [GlcNAc-(1-&gt;4)-Mur2Ac(oyl-L-Ala-gamma-D-Glu-L-Lys-D-Ala-D-Ala)](n+1)-di-trans,octa-cis-undecaprenyl diphosphate + di-trans,octa-cis-undecaprenyl diphosphate + H(+)</text>
        <dbReference type="Rhea" id="RHEA:23708"/>
        <dbReference type="Rhea" id="RHEA-COMP:9602"/>
        <dbReference type="Rhea" id="RHEA-COMP:9603"/>
        <dbReference type="ChEBI" id="CHEBI:15378"/>
        <dbReference type="ChEBI" id="CHEBI:58405"/>
        <dbReference type="ChEBI" id="CHEBI:60033"/>
        <dbReference type="ChEBI" id="CHEBI:78435"/>
        <dbReference type="EC" id="2.4.99.28"/>
    </reaction>
</comment>
<dbReference type="GO" id="GO:0009252">
    <property type="term" value="P:peptidoglycan biosynthetic process"/>
    <property type="evidence" value="ECO:0007669"/>
    <property type="project" value="UniProtKB-KW"/>
</dbReference>
<feature type="transmembrane region" description="Helical" evidence="17">
    <location>
        <begin position="285"/>
        <end position="305"/>
    </location>
</feature>
<dbReference type="OrthoDB" id="9768187at2"/>
<keyword evidence="4 17" id="KW-0812">Transmembrane</keyword>
<evidence type="ECO:0000256" key="15">
    <source>
        <dbReference type="ARBA" id="ARBA00049902"/>
    </source>
</evidence>
<feature type="transmembrane region" description="Helical" evidence="17">
    <location>
        <begin position="199"/>
        <end position="217"/>
    </location>
</feature>
<feature type="transmembrane region" description="Helical" evidence="17">
    <location>
        <begin position="153"/>
        <end position="171"/>
    </location>
</feature>
<keyword evidence="18" id="KW-0131">Cell cycle</keyword>
<evidence type="ECO:0000256" key="13">
    <source>
        <dbReference type="ARBA" id="ARBA00041418"/>
    </source>
</evidence>
<evidence type="ECO:0000256" key="5">
    <source>
        <dbReference type="ARBA" id="ARBA00022960"/>
    </source>
</evidence>
<feature type="transmembrane region" description="Helical" evidence="17">
    <location>
        <begin position="88"/>
        <end position="107"/>
    </location>
</feature>
<dbReference type="PANTHER" id="PTHR30474">
    <property type="entry name" value="CELL CYCLE PROTEIN"/>
    <property type="match status" value="1"/>
</dbReference>
<name>A0A347ZS27_9CHLR</name>
<evidence type="ECO:0000256" key="14">
    <source>
        <dbReference type="ARBA" id="ARBA00044770"/>
    </source>
</evidence>
<feature type="transmembrane region" description="Helical" evidence="17">
    <location>
        <begin position="317"/>
        <end position="338"/>
    </location>
</feature>
<keyword evidence="19" id="KW-1185">Reference proteome</keyword>
<evidence type="ECO:0000256" key="16">
    <source>
        <dbReference type="ARBA" id="ARBA00049966"/>
    </source>
</evidence>
<comment type="caution">
    <text evidence="18">The sequence shown here is derived from an EMBL/GenBank/DDBJ whole genome shotgun (WGS) entry which is preliminary data.</text>
</comment>
<evidence type="ECO:0000256" key="9">
    <source>
        <dbReference type="ARBA" id="ARBA00032370"/>
    </source>
</evidence>
<feature type="transmembrane region" description="Helical" evidence="17">
    <location>
        <begin position="350"/>
        <end position="371"/>
    </location>
</feature>
<dbReference type="Pfam" id="PF01098">
    <property type="entry name" value="FTSW_RODA_SPOVE"/>
    <property type="match status" value="1"/>
</dbReference>
<dbReference type="Proteomes" id="UP000256388">
    <property type="component" value="Unassembled WGS sequence"/>
</dbReference>
<evidence type="ECO:0000256" key="4">
    <source>
        <dbReference type="ARBA" id="ARBA00022692"/>
    </source>
</evidence>
<keyword evidence="6" id="KW-0573">Peptidoglycan synthesis</keyword>
<dbReference type="EMBL" id="QUMS01000001">
    <property type="protein sequence ID" value="REG11327.1"/>
    <property type="molecule type" value="Genomic_DNA"/>
</dbReference>
<dbReference type="GO" id="GO:0008360">
    <property type="term" value="P:regulation of cell shape"/>
    <property type="evidence" value="ECO:0007669"/>
    <property type="project" value="UniProtKB-KW"/>
</dbReference>
<dbReference type="GO" id="GO:0005886">
    <property type="term" value="C:plasma membrane"/>
    <property type="evidence" value="ECO:0007669"/>
    <property type="project" value="TreeGrafter"/>
</dbReference>
<evidence type="ECO:0000256" key="1">
    <source>
        <dbReference type="ARBA" id="ARBA00004141"/>
    </source>
</evidence>
<evidence type="ECO:0000256" key="8">
    <source>
        <dbReference type="ARBA" id="ARBA00023136"/>
    </source>
</evidence>
<feature type="transmembrane region" description="Helical" evidence="17">
    <location>
        <begin position="63"/>
        <end position="81"/>
    </location>
</feature>
<comment type="function">
    <text evidence="16">Peptidoglycan polymerase that is essential for cell division.</text>
</comment>
<dbReference type="PANTHER" id="PTHR30474:SF2">
    <property type="entry name" value="PEPTIDOGLYCAN GLYCOSYLTRANSFERASE FTSW-RELATED"/>
    <property type="match status" value="1"/>
</dbReference>
<evidence type="ECO:0000256" key="6">
    <source>
        <dbReference type="ARBA" id="ARBA00022984"/>
    </source>
</evidence>
<keyword evidence="8 17" id="KW-0472">Membrane</keyword>
<evidence type="ECO:0000256" key="12">
    <source>
        <dbReference type="ARBA" id="ARBA00041185"/>
    </source>
</evidence>
<keyword evidence="18" id="KW-0132">Cell division</keyword>
<keyword evidence="2" id="KW-0328">Glycosyltransferase</keyword>
<gene>
    <name evidence="18" type="ORF">DFR64_1205</name>
</gene>
<evidence type="ECO:0000256" key="2">
    <source>
        <dbReference type="ARBA" id="ARBA00022676"/>
    </source>
</evidence>
<feature type="transmembrane region" description="Helical" evidence="17">
    <location>
        <begin position="21"/>
        <end position="43"/>
    </location>
</feature>
<keyword evidence="3" id="KW-0808">Transferase</keyword>
<comment type="subcellular location">
    <subcellularLocation>
        <location evidence="1">Membrane</location>
        <topology evidence="1">Multi-pass membrane protein</topology>
    </subcellularLocation>
</comment>
<evidence type="ECO:0000256" key="11">
    <source>
        <dbReference type="ARBA" id="ARBA00038053"/>
    </source>
</evidence>
<dbReference type="InterPro" id="IPR001182">
    <property type="entry name" value="FtsW/RodA"/>
</dbReference>
<dbReference type="GO" id="GO:0008955">
    <property type="term" value="F:peptidoglycan glycosyltransferase activity"/>
    <property type="evidence" value="ECO:0007669"/>
    <property type="project" value="UniProtKB-EC"/>
</dbReference>
<dbReference type="GO" id="GO:0032153">
    <property type="term" value="C:cell division site"/>
    <property type="evidence" value="ECO:0007669"/>
    <property type="project" value="TreeGrafter"/>
</dbReference>
<evidence type="ECO:0000256" key="7">
    <source>
        <dbReference type="ARBA" id="ARBA00022989"/>
    </source>
</evidence>
<evidence type="ECO:0000256" key="3">
    <source>
        <dbReference type="ARBA" id="ARBA00022679"/>
    </source>
</evidence>
<dbReference type="AlphaFoldDB" id="A0A347ZS27"/>
<evidence type="ECO:0000313" key="18">
    <source>
        <dbReference type="EMBL" id="REG11327.1"/>
    </source>
</evidence>
<reference evidence="18 19" key="1">
    <citation type="submission" date="2018-08" db="EMBL/GenBank/DDBJ databases">
        <title>Genomic Encyclopedia of Type Strains, Phase IV (KMG-IV): sequencing the most valuable type-strain genomes for metagenomic binning, comparative biology and taxonomic classification.</title>
        <authorList>
            <person name="Goeker M."/>
        </authorList>
    </citation>
    <scope>NUCLEOTIDE SEQUENCE [LARGE SCALE GENOMIC DNA]</scope>
    <source>
        <strain evidence="18 19">DSM 23923</strain>
    </source>
</reference>
<comment type="similarity">
    <text evidence="11">Belongs to the SEDS family. FtsW subfamily.</text>
</comment>